<dbReference type="SUPFAM" id="SSF52156">
    <property type="entry name" value="Initiation factor IF2/eIF5b, domain 3"/>
    <property type="match status" value="1"/>
</dbReference>
<evidence type="ECO:0000256" key="5">
    <source>
        <dbReference type="ARBA" id="ARBA00023134"/>
    </source>
</evidence>
<dbReference type="GO" id="GO:0005829">
    <property type="term" value="C:cytosol"/>
    <property type="evidence" value="ECO:0007669"/>
    <property type="project" value="TreeGrafter"/>
</dbReference>
<organism evidence="10">
    <name type="scientific">Sarcopeltis skottsbergii</name>
    <name type="common">Red alga</name>
    <name type="synonym">Gigartina skottsbergii</name>
    <dbReference type="NCBI Taxonomy" id="2765380"/>
    <lineage>
        <taxon>Eukaryota</taxon>
        <taxon>Rhodophyta</taxon>
        <taxon>Florideophyceae</taxon>
        <taxon>Rhodymeniophycidae</taxon>
        <taxon>Gigartinales</taxon>
        <taxon>Gigartinaceae</taxon>
        <taxon>Sarcopeltis</taxon>
    </lineage>
</organism>
<feature type="domain" description="Tr-type G" evidence="9">
    <location>
        <begin position="273"/>
        <end position="446"/>
    </location>
</feature>
<reference evidence="10" key="2">
    <citation type="submission" date="2021-04" db="EMBL/GenBank/DDBJ databases">
        <title>Sarcopeltis skottsbergii and Sarcopeltis antarctica (Gigartinaceae, Rhodophyta), a new genus and new species from Antarctica.</title>
        <authorList>
            <person name="Leister G."/>
            <person name="Gabrielson P."/>
            <person name="Hommersand M."/>
        </authorList>
    </citation>
    <scope>NUCLEOTIDE SEQUENCE</scope>
</reference>
<dbReference type="PANTHER" id="PTHR43381:SF5">
    <property type="entry name" value="TR-TYPE G DOMAIN-CONTAINING PROTEIN"/>
    <property type="match status" value="1"/>
</dbReference>
<dbReference type="PRINTS" id="PR00315">
    <property type="entry name" value="ELONGATNFCT"/>
</dbReference>
<dbReference type="Gene3D" id="3.40.50.300">
    <property type="entry name" value="P-loop containing nucleotide triphosphate hydrolases"/>
    <property type="match status" value="1"/>
</dbReference>
<gene>
    <name evidence="8 10" type="primary">infB</name>
</gene>
<dbReference type="InterPro" id="IPR023115">
    <property type="entry name" value="TIF_IF2_dom3"/>
</dbReference>
<keyword evidence="10" id="KW-0150">Chloroplast</keyword>
<evidence type="ECO:0000256" key="7">
    <source>
        <dbReference type="ARBA" id="ARBA00044105"/>
    </source>
</evidence>
<reference evidence="10" key="1">
    <citation type="submission" date="2020-02" db="EMBL/GenBank/DDBJ databases">
        <authorList>
            <person name="Hughey J.R."/>
        </authorList>
    </citation>
    <scope>NUCLEOTIDE SEQUENCE</scope>
</reference>
<feature type="binding site" evidence="8">
    <location>
        <begin position="332"/>
        <end position="336"/>
    </location>
    <ligand>
        <name>GTP</name>
        <dbReference type="ChEBI" id="CHEBI:37565"/>
    </ligand>
</feature>
<dbReference type="GO" id="GO:0005525">
    <property type="term" value="F:GTP binding"/>
    <property type="evidence" value="ECO:0007669"/>
    <property type="project" value="UniProtKB-KW"/>
</dbReference>
<dbReference type="InterPro" id="IPR036925">
    <property type="entry name" value="TIF_IF2_dom3_sf"/>
</dbReference>
<dbReference type="PROSITE" id="PS51722">
    <property type="entry name" value="G_TR_2"/>
    <property type="match status" value="1"/>
</dbReference>
<dbReference type="GO" id="GO:0009507">
    <property type="term" value="C:chloroplast"/>
    <property type="evidence" value="ECO:0007669"/>
    <property type="project" value="UniProtKB-SubCell"/>
</dbReference>
<evidence type="ECO:0000256" key="2">
    <source>
        <dbReference type="ARBA" id="ARBA00022540"/>
    </source>
</evidence>
<evidence type="ECO:0000256" key="4">
    <source>
        <dbReference type="ARBA" id="ARBA00022917"/>
    </source>
</evidence>
<keyword evidence="10" id="KW-0934">Plastid</keyword>
<dbReference type="PANTHER" id="PTHR43381">
    <property type="entry name" value="TRANSLATION INITIATION FACTOR IF-2-RELATED"/>
    <property type="match status" value="1"/>
</dbReference>
<dbReference type="Pfam" id="PF04760">
    <property type="entry name" value="IF2_N"/>
    <property type="match status" value="1"/>
</dbReference>
<dbReference type="InterPro" id="IPR053905">
    <property type="entry name" value="EF-G-like_DII"/>
</dbReference>
<dbReference type="EMBL" id="MT032182">
    <property type="protein sequence ID" value="QOS04611.1"/>
    <property type="molecule type" value="Genomic_DNA"/>
</dbReference>
<dbReference type="Pfam" id="PF11987">
    <property type="entry name" value="IF-2"/>
    <property type="match status" value="1"/>
</dbReference>
<evidence type="ECO:0000259" key="9">
    <source>
        <dbReference type="PROSITE" id="PS51722"/>
    </source>
</evidence>
<geneLocation type="chloroplast" evidence="10"/>
<evidence type="ECO:0000256" key="1">
    <source>
        <dbReference type="ARBA" id="ARBA00007733"/>
    </source>
</evidence>
<dbReference type="InterPro" id="IPR009000">
    <property type="entry name" value="Transl_B-barrel_sf"/>
</dbReference>
<evidence type="ECO:0000256" key="6">
    <source>
        <dbReference type="ARBA" id="ARBA00025162"/>
    </source>
</evidence>
<dbReference type="AlphaFoldDB" id="A0A7M1VKN1"/>
<dbReference type="Pfam" id="PF22042">
    <property type="entry name" value="EF-G_D2"/>
    <property type="match status" value="1"/>
</dbReference>
<dbReference type="InterPro" id="IPR006847">
    <property type="entry name" value="IF2_N"/>
</dbReference>
<keyword evidence="3 8" id="KW-0547">Nucleotide-binding</keyword>
<evidence type="ECO:0000256" key="3">
    <source>
        <dbReference type="ARBA" id="ARBA00022741"/>
    </source>
</evidence>
<protein>
    <recommendedName>
        <fullName evidence="7 8">Translation initiation factor IF-2, chloroplastic</fullName>
    </recommendedName>
</protein>
<keyword evidence="2 8" id="KW-0396">Initiation factor</keyword>
<dbReference type="InterPro" id="IPR044145">
    <property type="entry name" value="IF2_II"/>
</dbReference>
<dbReference type="Gene3D" id="3.40.50.10050">
    <property type="entry name" value="Translation initiation factor IF- 2, domain 3"/>
    <property type="match status" value="1"/>
</dbReference>
<dbReference type="InterPro" id="IPR000795">
    <property type="entry name" value="T_Tr_GTP-bd_dom"/>
</dbReference>
<dbReference type="NCBIfam" id="TIGR00487">
    <property type="entry name" value="IF-2"/>
    <property type="match status" value="1"/>
</dbReference>
<accession>A0A7M1VKN1</accession>
<feature type="binding site" evidence="8">
    <location>
        <begin position="282"/>
        <end position="289"/>
    </location>
    <ligand>
        <name>GTP</name>
        <dbReference type="ChEBI" id="CHEBI:37565"/>
    </ligand>
</feature>
<comment type="similarity">
    <text evidence="1 8">Belongs to the TRAFAC class translation factor GTPase superfamily. Classic translation factor GTPase family. IF-2 subfamily.</text>
</comment>
<dbReference type="GO" id="GO:0003743">
    <property type="term" value="F:translation initiation factor activity"/>
    <property type="evidence" value="ECO:0007669"/>
    <property type="project" value="UniProtKB-UniRule"/>
</dbReference>
<dbReference type="SUPFAM" id="SSF50447">
    <property type="entry name" value="Translation proteins"/>
    <property type="match status" value="2"/>
</dbReference>
<dbReference type="HAMAP" id="MF_00100_B">
    <property type="entry name" value="IF_2_B"/>
    <property type="match status" value="1"/>
</dbReference>
<dbReference type="FunFam" id="3.40.50.10050:FF:000001">
    <property type="entry name" value="Translation initiation factor IF-2"/>
    <property type="match status" value="1"/>
</dbReference>
<proteinExistence type="inferred from homology"/>
<keyword evidence="5 8" id="KW-0342">GTP-binding</keyword>
<comment type="function">
    <text evidence="6 8">One of the essential components for the initiation of protein synthesis. Protects formylmethionyl-tRNA from spontaneous hydrolysis and promotes its binding to the 30S ribosomal subunits. Also involved in the hydrolysis of GTP during the formation of the 70S ribosomal complex.</text>
</comment>
<dbReference type="Pfam" id="PF00009">
    <property type="entry name" value="GTP_EFTU"/>
    <property type="match status" value="1"/>
</dbReference>
<evidence type="ECO:0000256" key="8">
    <source>
        <dbReference type="HAMAP-Rule" id="MF_00100"/>
    </source>
</evidence>
<dbReference type="GO" id="GO:0003924">
    <property type="term" value="F:GTPase activity"/>
    <property type="evidence" value="ECO:0007669"/>
    <property type="project" value="UniProtKB-UniRule"/>
</dbReference>
<dbReference type="InterPro" id="IPR027417">
    <property type="entry name" value="P-loop_NTPase"/>
</dbReference>
<dbReference type="NCBIfam" id="TIGR00231">
    <property type="entry name" value="small_GTP"/>
    <property type="match status" value="1"/>
</dbReference>
<dbReference type="InterPro" id="IPR000178">
    <property type="entry name" value="TF_IF2_bacterial-like"/>
</dbReference>
<sequence length="775" mass="87165">MKNITNKFLYHCKVFKINRRFSNFICCILLKRQDQESIYLLKNPMLIYTSEQIKKIEQKSLTLEIINDPDIKLAVDFTPKFEKKNRGSSRSETNIEDKKNKIKIKKKVRSQMILDNDEIFIEDHKLIPNSNEDSVKISLPKLSKQKKQKKKIKVKHNLLKNISENSSSNEEYLQATKISNDYFDQNVAKKEIIICSPLTIEQLAYKLNVPEAAIITWLFLQGISVTINQVVDISIASRVASHYNFTILNSSTDYLINTKDGNKTQINIINGQKRAPIIVIFGHVDHGKTTLLDGIRKTNIVSHEAGGITQSIAGYEVKHQSFSTTEQLVFLDTPGHQAFSSMRLRGAQVSDIAILIVAADDGLKPQTIEVIDYIMSNQIPYIVAINKIDKLDLNITKIREQLATYNIIDQSWGGNSTIVEISALTGENIDLLLHQICELSNKLSLKSDIKSLAQGTILESYLDKQVGAVANIVIRNGTLKIGDTIVSGNIYGRIKAITDSFGSKMNHAQASSVVNICGFPSVPEAGLDFQIVQSEKNSKNLINEYINKYKESNITKILNKRITLDSFSNKSRLKQVNLIIKADTQGSIEAIINSLSQISQDKVQLNILSATSGCMSRKDIDLAIASKSVIIGFNTQLESNICKLATQLGINLKNFEVIYDLLDYLKEYMLNLMDIEYHKVEIGEATIQTVFHINKGIVAGCIVNQGKLKKKAHIVIYRNQELTYTGTLDSLKQMKDDIDEVVEGNECGVMCNSYNDFMKSDIIKAYELIQTQKFL</sequence>
<feature type="binding site" evidence="8">
    <location>
        <begin position="386"/>
        <end position="389"/>
    </location>
    <ligand>
        <name>GTP</name>
        <dbReference type="ChEBI" id="CHEBI:37565"/>
    </ligand>
</feature>
<comment type="subcellular location">
    <subcellularLocation>
        <location evidence="8">Plastid</location>
        <location evidence="8">Chloroplast</location>
    </subcellularLocation>
</comment>
<dbReference type="SUPFAM" id="SSF52540">
    <property type="entry name" value="P-loop containing nucleoside triphosphate hydrolases"/>
    <property type="match status" value="1"/>
</dbReference>
<dbReference type="FunFam" id="2.40.30.10:FF:000054">
    <property type="entry name" value="Translation initiation factor IF-2"/>
    <property type="match status" value="1"/>
</dbReference>
<dbReference type="CDD" id="cd03702">
    <property type="entry name" value="IF2_mtIF2_II"/>
    <property type="match status" value="1"/>
</dbReference>
<dbReference type="Gene3D" id="2.40.30.10">
    <property type="entry name" value="Translation factors"/>
    <property type="match status" value="2"/>
</dbReference>
<dbReference type="InterPro" id="IPR015760">
    <property type="entry name" value="TIF_IF2"/>
</dbReference>
<name>A0A7M1VKN1_SARSK</name>
<dbReference type="FunFam" id="3.40.50.300:FF:000019">
    <property type="entry name" value="Translation initiation factor IF-2"/>
    <property type="match status" value="1"/>
</dbReference>
<keyword evidence="4 8" id="KW-0648">Protein biosynthesis</keyword>
<dbReference type="FunFam" id="2.40.30.10:FF:000008">
    <property type="entry name" value="Translation initiation factor IF-2"/>
    <property type="match status" value="1"/>
</dbReference>
<dbReference type="CDD" id="cd01887">
    <property type="entry name" value="IF2_eIF5B"/>
    <property type="match status" value="1"/>
</dbReference>
<dbReference type="CDD" id="cd03692">
    <property type="entry name" value="mtIF2_IVc"/>
    <property type="match status" value="1"/>
</dbReference>
<comment type="caution">
    <text evidence="8">Lacks conserved residue(s) required for the propagation of feature annotation.</text>
</comment>
<evidence type="ECO:0000313" key="10">
    <source>
        <dbReference type="EMBL" id="QOS04611.1"/>
    </source>
</evidence>
<dbReference type="InterPro" id="IPR005225">
    <property type="entry name" value="Small_GTP-bd"/>
</dbReference>